<dbReference type="FunFam" id="3.30.40.10:FF:000033">
    <property type="entry name" value="Polycomb group RING finger protein 3"/>
    <property type="match status" value="1"/>
</dbReference>
<dbReference type="AlphaFoldDB" id="A0A9P0GHK2"/>
<dbReference type="SMART" id="SM00184">
    <property type="entry name" value="RING"/>
    <property type="match status" value="1"/>
</dbReference>
<name>A0A9P0GHK2_9CUCU</name>
<keyword evidence="10" id="KW-1185">Reference proteome</keyword>
<dbReference type="Gene3D" id="3.30.40.10">
    <property type="entry name" value="Zinc/RING finger domain, C3HC4 (zinc finger)"/>
    <property type="match status" value="1"/>
</dbReference>
<dbReference type="PANTHER" id="PTHR10825">
    <property type="entry name" value="RING FINGER DOMAIN-CONTAINING, POLYCOMB GROUP COMPONENT"/>
    <property type="match status" value="1"/>
</dbReference>
<dbReference type="Pfam" id="PF13923">
    <property type="entry name" value="zf-C3HC4_2"/>
    <property type="match status" value="1"/>
</dbReference>
<evidence type="ECO:0000256" key="6">
    <source>
        <dbReference type="PROSITE-ProRule" id="PRU00175"/>
    </source>
</evidence>
<feature type="region of interest" description="Disordered" evidence="7">
    <location>
        <begin position="547"/>
        <end position="577"/>
    </location>
</feature>
<dbReference type="EMBL" id="OV651820">
    <property type="protein sequence ID" value="CAH1113929.1"/>
    <property type="molecule type" value="Genomic_DNA"/>
</dbReference>
<evidence type="ECO:0000256" key="3">
    <source>
        <dbReference type="ARBA" id="ARBA00022771"/>
    </source>
</evidence>
<dbReference type="PROSITE" id="PS50089">
    <property type="entry name" value="ZF_RING_2"/>
    <property type="match status" value="1"/>
</dbReference>
<evidence type="ECO:0000259" key="8">
    <source>
        <dbReference type="PROSITE" id="PS50089"/>
    </source>
</evidence>
<feature type="region of interest" description="Disordered" evidence="7">
    <location>
        <begin position="895"/>
        <end position="944"/>
    </location>
</feature>
<proteinExistence type="predicted"/>
<dbReference type="InterPro" id="IPR013083">
    <property type="entry name" value="Znf_RING/FYVE/PHD"/>
</dbReference>
<dbReference type="InterPro" id="IPR017907">
    <property type="entry name" value="Znf_RING_CS"/>
</dbReference>
<evidence type="ECO:0000256" key="1">
    <source>
        <dbReference type="ARBA" id="ARBA00004123"/>
    </source>
</evidence>
<feature type="region of interest" description="Disordered" evidence="7">
    <location>
        <begin position="387"/>
        <end position="409"/>
    </location>
</feature>
<dbReference type="PROSITE" id="PS00518">
    <property type="entry name" value="ZF_RING_1"/>
    <property type="match status" value="1"/>
</dbReference>
<dbReference type="OrthoDB" id="10264655at2759"/>
<keyword evidence="2" id="KW-0479">Metal-binding</keyword>
<evidence type="ECO:0000256" key="2">
    <source>
        <dbReference type="ARBA" id="ARBA00022723"/>
    </source>
</evidence>
<dbReference type="GO" id="GO:0000122">
    <property type="term" value="P:negative regulation of transcription by RNA polymerase II"/>
    <property type="evidence" value="ECO:0007669"/>
    <property type="project" value="TreeGrafter"/>
</dbReference>
<sequence>MEDSIKRPEKIKLTEINPYLTCYLCKGYLIDATTISECLHSFCRSCIIKFLHENSYCPICEVIINKAKPNLKLDKTLQDIVYKLVPELFLREMTRRKQYYQQYPQIVPRLAPEERGEDTERTIFNPHDCISLSMEYVSADSSPDAIKILGSKNGFDKNDQLSPEENQALMKRYLQCPGMCRVDVLKKFVRNKYNVDTSLFHIDILYKRVPLPDHYTLIDIAYIYSWKRNEPMKFFFRITDINKVSERFDYFDSQNPCELIVQLPLRHTRNNGTAASRRKEHAANRKKIKQELQNQANGCDTQKVDINEKKSTVLNGSDKTFTKPECDSIGKQKIGNKENVKVKVEETANNNSDTSEKSPKRFILKIKKDPEKDNSLKIDDNSSAFRLSVTSSEESKDTKNSVTSSSVVKNNIRNQQSDVKNSVYTSITLNRTNNVEIITKIQKVSNKDGPPELNILEQTFKGKEATRKHKKKSEKSLLKYKPKYSKLLNKNKLSKKEIPSTSVRSNTKNITNPSVICGDSDKDKFLANFQLVSKSFVTKKQIKEYKKSPNVDVNKRKPASPAKSSSSPKKAKLDKKSVTRIILQSKPKPNSSPKSCDKLQTPGLQSLIENCKIPSSLSITIKDSSESNKTNTLIPPVKNYIEILKLPDENKETVNDNNNSNKLNFALHMNDDSEQKVDEDLAEIAKSLTEKIPMSTTVSQIVGPKPEFPIPVKTNVPSKFTIQPSPVPEITNKLLNVPKENKLNPRSPQSFQKIFEESIKKPDDDSIENDGCSSESSNEVTSTSNNKRNILEIATQLYKKTKLEHEKSQPQNQIDSTTPKTVPKVPIPRLPNRNSKTTPKYSIFERSDGLQTLTNLHSNALGLNYTISVGPNKTNGIITKKDDVPVKSPLSIEAKTSLFPSPKDLPGTSPRPTLPRNISPGIAYTNSPRNSPKHSPKSSPLIKHMYAPTPNLMMDQLRVNTFSPKINKSSPNLPSSSTSTKSPNSISPKPSTISPQVPSKISPKPSSSSPNSQLSPNQILERYNIQNLAQLTANFNASNFGLTAPGNQLAAFQHAMLLKHFEMQNRQNWLNMNQGPLLQYEKYLQNLQNLKSAQNQLLSNIKEN</sequence>
<dbReference type="Gene3D" id="3.10.20.90">
    <property type="entry name" value="Phosphatidylinositol 3-kinase Catalytic Subunit, Chain A, domain 1"/>
    <property type="match status" value="1"/>
</dbReference>
<feature type="region of interest" description="Disordered" evidence="7">
    <location>
        <begin position="963"/>
        <end position="1015"/>
    </location>
</feature>
<dbReference type="GO" id="GO:0008270">
    <property type="term" value="F:zinc ion binding"/>
    <property type="evidence" value="ECO:0007669"/>
    <property type="project" value="UniProtKB-KW"/>
</dbReference>
<evidence type="ECO:0000313" key="9">
    <source>
        <dbReference type="EMBL" id="CAH1113929.1"/>
    </source>
</evidence>
<keyword evidence="4" id="KW-0862">Zinc</keyword>
<evidence type="ECO:0000256" key="7">
    <source>
        <dbReference type="SAM" id="MobiDB-lite"/>
    </source>
</evidence>
<evidence type="ECO:0000313" key="10">
    <source>
        <dbReference type="Proteomes" id="UP001153636"/>
    </source>
</evidence>
<feature type="region of interest" description="Disordered" evidence="7">
    <location>
        <begin position="803"/>
        <end position="840"/>
    </location>
</feature>
<dbReference type="InterPro" id="IPR032443">
    <property type="entry name" value="RAWUL"/>
</dbReference>
<keyword evidence="3 6" id="KW-0863">Zinc-finger</keyword>
<comment type="subcellular location">
    <subcellularLocation>
        <location evidence="1">Nucleus</location>
    </subcellularLocation>
</comment>
<protein>
    <recommendedName>
        <fullName evidence="8">RING-type domain-containing protein</fullName>
    </recommendedName>
</protein>
<keyword evidence="5" id="KW-0539">Nucleus</keyword>
<dbReference type="Pfam" id="PF16207">
    <property type="entry name" value="RAWUL"/>
    <property type="match status" value="1"/>
</dbReference>
<dbReference type="PANTHER" id="PTHR10825:SF29">
    <property type="entry name" value="POLYCOMB GROUP RING FINGER PROTEIN 1"/>
    <property type="match status" value="1"/>
</dbReference>
<feature type="domain" description="RING-type" evidence="8">
    <location>
        <begin position="22"/>
        <end position="61"/>
    </location>
</feature>
<gene>
    <name evidence="9" type="ORF">PSYICH_LOCUS14471</name>
</gene>
<feature type="compositionally biased region" description="Low complexity" evidence="7">
    <location>
        <begin position="400"/>
        <end position="409"/>
    </location>
</feature>
<evidence type="ECO:0000256" key="4">
    <source>
        <dbReference type="ARBA" id="ARBA00022833"/>
    </source>
</evidence>
<feature type="compositionally biased region" description="Polar residues" evidence="7">
    <location>
        <begin position="499"/>
        <end position="514"/>
    </location>
</feature>
<dbReference type="CDD" id="cd17082">
    <property type="entry name" value="RAWUL_PCGF2_like"/>
    <property type="match status" value="1"/>
</dbReference>
<organism evidence="9 10">
    <name type="scientific">Psylliodes chrysocephalus</name>
    <dbReference type="NCBI Taxonomy" id="3402493"/>
    <lineage>
        <taxon>Eukaryota</taxon>
        <taxon>Metazoa</taxon>
        <taxon>Ecdysozoa</taxon>
        <taxon>Arthropoda</taxon>
        <taxon>Hexapoda</taxon>
        <taxon>Insecta</taxon>
        <taxon>Pterygota</taxon>
        <taxon>Neoptera</taxon>
        <taxon>Endopterygota</taxon>
        <taxon>Coleoptera</taxon>
        <taxon>Polyphaga</taxon>
        <taxon>Cucujiformia</taxon>
        <taxon>Chrysomeloidea</taxon>
        <taxon>Chrysomelidae</taxon>
        <taxon>Galerucinae</taxon>
        <taxon>Alticini</taxon>
        <taxon>Psylliodes</taxon>
    </lineage>
</organism>
<evidence type="ECO:0000256" key="5">
    <source>
        <dbReference type="ARBA" id="ARBA00023242"/>
    </source>
</evidence>
<dbReference type="SUPFAM" id="SSF57850">
    <property type="entry name" value="RING/U-box"/>
    <property type="match status" value="1"/>
</dbReference>
<feature type="region of interest" description="Disordered" evidence="7">
    <location>
        <begin position="759"/>
        <end position="785"/>
    </location>
</feature>
<dbReference type="InterPro" id="IPR001841">
    <property type="entry name" value="Znf_RING"/>
</dbReference>
<feature type="compositionally biased region" description="Low complexity" evidence="7">
    <location>
        <begin position="773"/>
        <end position="785"/>
    </location>
</feature>
<feature type="compositionally biased region" description="Low complexity" evidence="7">
    <location>
        <begin position="559"/>
        <end position="568"/>
    </location>
</feature>
<reference evidence="9" key="1">
    <citation type="submission" date="2022-01" db="EMBL/GenBank/DDBJ databases">
        <authorList>
            <person name="King R."/>
        </authorList>
    </citation>
    <scope>NUCLEOTIDE SEQUENCE</scope>
</reference>
<dbReference type="GO" id="GO:1990841">
    <property type="term" value="F:promoter-specific chromatin binding"/>
    <property type="evidence" value="ECO:0007669"/>
    <property type="project" value="TreeGrafter"/>
</dbReference>
<dbReference type="Proteomes" id="UP001153636">
    <property type="component" value="Chromosome 8"/>
</dbReference>
<accession>A0A9P0GHK2</accession>
<feature type="region of interest" description="Disordered" evidence="7">
    <location>
        <begin position="493"/>
        <end position="514"/>
    </location>
</feature>
<dbReference type="GO" id="GO:0035102">
    <property type="term" value="C:PRC1 complex"/>
    <property type="evidence" value="ECO:0007669"/>
    <property type="project" value="TreeGrafter"/>
</dbReference>